<accession>A0AAV9WR81</accession>
<feature type="transmembrane region" description="Helical" evidence="1">
    <location>
        <begin position="317"/>
        <end position="340"/>
    </location>
</feature>
<sequence>MVVVLFTCLAQLLLHFTGFDALDSVVMDLEPRFPIPASVSAPACLPFSTASTCVLNTAVEMEYPPKTASAKMDGEEEVTTKHRTPIKQFKSLHRGIALIKPLQTSQNRGVTVYASPREGLPAEAHSSNTYASFITLPNPWSTQALKLPREVLIPGIIGLRPTANIPPPPSAITILQIPSPLTTYDFKPNLNLIDPPTIKSRQECTMLLFQTALSLTSLLLTHNNPMRRTLTKIIYLPTTLFASIYTLRLITTTHNTLSDLTRLESPQILKTYDKETITLGAIYLLQAILLTTTSIALSQSLTSPSARNMRKYIRTIIISAAGCWLAVTAWKGTVWIMILWARMHRFVCYIGYSAVEYMFA</sequence>
<evidence type="ECO:0000313" key="3">
    <source>
        <dbReference type="EMBL" id="KAK6512479.1"/>
    </source>
</evidence>
<keyword evidence="1" id="KW-1133">Transmembrane helix</keyword>
<dbReference type="EMBL" id="JAVHJL010000001">
    <property type="protein sequence ID" value="KAK6512479.1"/>
    <property type="molecule type" value="Genomic_DNA"/>
</dbReference>
<comment type="caution">
    <text evidence="3">The sequence shown here is derived from an EMBL/GenBank/DDBJ whole genome shotgun (WGS) entry which is preliminary data.</text>
</comment>
<protein>
    <submittedName>
        <fullName evidence="3">Uncharacterized protein</fullName>
    </submittedName>
</protein>
<feature type="transmembrane region" description="Helical" evidence="1">
    <location>
        <begin position="277"/>
        <end position="297"/>
    </location>
</feature>
<reference evidence="3 4" key="1">
    <citation type="submission" date="2023-08" db="EMBL/GenBank/DDBJ databases">
        <authorList>
            <person name="Palmer J.M."/>
        </authorList>
    </citation>
    <scope>NUCLEOTIDE SEQUENCE [LARGE SCALE GENOMIC DNA]</scope>
    <source>
        <strain evidence="3 4">TWF481</strain>
    </source>
</reference>
<dbReference type="Proteomes" id="UP001370758">
    <property type="component" value="Unassembled WGS sequence"/>
</dbReference>
<dbReference type="AlphaFoldDB" id="A0AAV9WR81"/>
<keyword evidence="4" id="KW-1185">Reference proteome</keyword>
<feature type="chain" id="PRO_5043564286" evidence="2">
    <location>
        <begin position="22"/>
        <end position="360"/>
    </location>
</feature>
<evidence type="ECO:0000313" key="4">
    <source>
        <dbReference type="Proteomes" id="UP001370758"/>
    </source>
</evidence>
<keyword evidence="1" id="KW-0812">Transmembrane</keyword>
<keyword evidence="1" id="KW-0472">Membrane</keyword>
<organism evidence="3 4">
    <name type="scientific">Arthrobotrys musiformis</name>
    <dbReference type="NCBI Taxonomy" id="47236"/>
    <lineage>
        <taxon>Eukaryota</taxon>
        <taxon>Fungi</taxon>
        <taxon>Dikarya</taxon>
        <taxon>Ascomycota</taxon>
        <taxon>Pezizomycotina</taxon>
        <taxon>Orbiliomycetes</taxon>
        <taxon>Orbiliales</taxon>
        <taxon>Orbiliaceae</taxon>
        <taxon>Arthrobotrys</taxon>
    </lineage>
</organism>
<name>A0AAV9WR81_9PEZI</name>
<proteinExistence type="predicted"/>
<keyword evidence="2" id="KW-0732">Signal</keyword>
<gene>
    <name evidence="3" type="ORF">TWF481_001365</name>
</gene>
<evidence type="ECO:0000256" key="1">
    <source>
        <dbReference type="SAM" id="Phobius"/>
    </source>
</evidence>
<feature type="transmembrane region" description="Helical" evidence="1">
    <location>
        <begin position="233"/>
        <end position="257"/>
    </location>
</feature>
<feature type="signal peptide" evidence="2">
    <location>
        <begin position="1"/>
        <end position="21"/>
    </location>
</feature>
<evidence type="ECO:0000256" key="2">
    <source>
        <dbReference type="SAM" id="SignalP"/>
    </source>
</evidence>